<dbReference type="AlphaFoldDB" id="A0AAV5KIU4"/>
<gene>
    <name evidence="2" type="ORF">SLEP1_g34129</name>
</gene>
<evidence type="ECO:0000313" key="2">
    <source>
        <dbReference type="EMBL" id="GKV24527.1"/>
    </source>
</evidence>
<accession>A0AAV5KIU4</accession>
<name>A0AAV5KIU4_9ROSI</name>
<dbReference type="EMBL" id="BPVZ01000066">
    <property type="protein sequence ID" value="GKV24527.1"/>
    <property type="molecule type" value="Genomic_DNA"/>
</dbReference>
<proteinExistence type="predicted"/>
<feature type="region of interest" description="Disordered" evidence="1">
    <location>
        <begin position="1"/>
        <end position="24"/>
    </location>
</feature>
<dbReference type="Proteomes" id="UP001054252">
    <property type="component" value="Unassembled WGS sequence"/>
</dbReference>
<evidence type="ECO:0000313" key="3">
    <source>
        <dbReference type="Proteomes" id="UP001054252"/>
    </source>
</evidence>
<evidence type="ECO:0000256" key="1">
    <source>
        <dbReference type="SAM" id="MobiDB-lite"/>
    </source>
</evidence>
<reference evidence="2 3" key="1">
    <citation type="journal article" date="2021" name="Commun. Biol.">
        <title>The genome of Shorea leprosula (Dipterocarpaceae) highlights the ecological relevance of drought in aseasonal tropical rainforests.</title>
        <authorList>
            <person name="Ng K.K.S."/>
            <person name="Kobayashi M.J."/>
            <person name="Fawcett J.A."/>
            <person name="Hatakeyama M."/>
            <person name="Paape T."/>
            <person name="Ng C.H."/>
            <person name="Ang C.C."/>
            <person name="Tnah L.H."/>
            <person name="Lee C.T."/>
            <person name="Nishiyama T."/>
            <person name="Sese J."/>
            <person name="O'Brien M.J."/>
            <person name="Copetti D."/>
            <person name="Mohd Noor M.I."/>
            <person name="Ong R.C."/>
            <person name="Putra M."/>
            <person name="Sireger I.Z."/>
            <person name="Indrioko S."/>
            <person name="Kosugi Y."/>
            <person name="Izuno A."/>
            <person name="Isagi Y."/>
            <person name="Lee S.L."/>
            <person name="Shimizu K.K."/>
        </authorList>
    </citation>
    <scope>NUCLEOTIDE SEQUENCE [LARGE SCALE GENOMIC DNA]</scope>
    <source>
        <strain evidence="2">214</strain>
    </source>
</reference>
<feature type="compositionally biased region" description="Basic and acidic residues" evidence="1">
    <location>
        <begin position="1"/>
        <end position="14"/>
    </location>
</feature>
<protein>
    <submittedName>
        <fullName evidence="2">Uncharacterized protein</fullName>
    </submittedName>
</protein>
<keyword evidence="3" id="KW-1185">Reference proteome</keyword>
<sequence length="76" mass="8268">MKTRGREHATDVEKPVYGAGAPPASAFKSNPSLLLWVPVRVQLYTQNYGVVGILSPSFGLSLSLTKSQNSQSHIHF</sequence>
<comment type="caution">
    <text evidence="2">The sequence shown here is derived from an EMBL/GenBank/DDBJ whole genome shotgun (WGS) entry which is preliminary data.</text>
</comment>
<organism evidence="2 3">
    <name type="scientific">Rubroshorea leprosula</name>
    <dbReference type="NCBI Taxonomy" id="152421"/>
    <lineage>
        <taxon>Eukaryota</taxon>
        <taxon>Viridiplantae</taxon>
        <taxon>Streptophyta</taxon>
        <taxon>Embryophyta</taxon>
        <taxon>Tracheophyta</taxon>
        <taxon>Spermatophyta</taxon>
        <taxon>Magnoliopsida</taxon>
        <taxon>eudicotyledons</taxon>
        <taxon>Gunneridae</taxon>
        <taxon>Pentapetalae</taxon>
        <taxon>rosids</taxon>
        <taxon>malvids</taxon>
        <taxon>Malvales</taxon>
        <taxon>Dipterocarpaceae</taxon>
        <taxon>Rubroshorea</taxon>
    </lineage>
</organism>